<dbReference type="AlphaFoldDB" id="A0AAD7MT14"/>
<evidence type="ECO:0000313" key="2">
    <source>
        <dbReference type="EMBL" id="KAJ7730680.1"/>
    </source>
</evidence>
<dbReference type="Proteomes" id="UP001215280">
    <property type="component" value="Unassembled WGS sequence"/>
</dbReference>
<organism evidence="2 3">
    <name type="scientific">Mycena maculata</name>
    <dbReference type="NCBI Taxonomy" id="230809"/>
    <lineage>
        <taxon>Eukaryota</taxon>
        <taxon>Fungi</taxon>
        <taxon>Dikarya</taxon>
        <taxon>Basidiomycota</taxon>
        <taxon>Agaricomycotina</taxon>
        <taxon>Agaricomycetes</taxon>
        <taxon>Agaricomycetidae</taxon>
        <taxon>Agaricales</taxon>
        <taxon>Marasmiineae</taxon>
        <taxon>Mycenaceae</taxon>
        <taxon>Mycena</taxon>
    </lineage>
</organism>
<evidence type="ECO:0000313" key="3">
    <source>
        <dbReference type="Proteomes" id="UP001215280"/>
    </source>
</evidence>
<accession>A0AAD7MT14</accession>
<comment type="caution">
    <text evidence="2">The sequence shown here is derived from an EMBL/GenBank/DDBJ whole genome shotgun (WGS) entry which is preliminary data.</text>
</comment>
<evidence type="ECO:0000256" key="1">
    <source>
        <dbReference type="SAM" id="MobiDB-lite"/>
    </source>
</evidence>
<keyword evidence="3" id="KW-1185">Reference proteome</keyword>
<reference evidence="2" key="1">
    <citation type="submission" date="2023-03" db="EMBL/GenBank/DDBJ databases">
        <title>Massive genome expansion in bonnet fungi (Mycena s.s.) driven by repeated elements and novel gene families across ecological guilds.</title>
        <authorList>
            <consortium name="Lawrence Berkeley National Laboratory"/>
            <person name="Harder C.B."/>
            <person name="Miyauchi S."/>
            <person name="Viragh M."/>
            <person name="Kuo A."/>
            <person name="Thoen E."/>
            <person name="Andreopoulos B."/>
            <person name="Lu D."/>
            <person name="Skrede I."/>
            <person name="Drula E."/>
            <person name="Henrissat B."/>
            <person name="Morin E."/>
            <person name="Kohler A."/>
            <person name="Barry K."/>
            <person name="LaButti K."/>
            <person name="Morin E."/>
            <person name="Salamov A."/>
            <person name="Lipzen A."/>
            <person name="Mereny Z."/>
            <person name="Hegedus B."/>
            <person name="Baldrian P."/>
            <person name="Stursova M."/>
            <person name="Weitz H."/>
            <person name="Taylor A."/>
            <person name="Grigoriev I.V."/>
            <person name="Nagy L.G."/>
            <person name="Martin F."/>
            <person name="Kauserud H."/>
        </authorList>
    </citation>
    <scope>NUCLEOTIDE SEQUENCE</scope>
    <source>
        <strain evidence="2">CBHHK188m</strain>
    </source>
</reference>
<dbReference type="EMBL" id="JARJLG010000188">
    <property type="protein sequence ID" value="KAJ7730680.1"/>
    <property type="molecule type" value="Genomic_DNA"/>
</dbReference>
<proteinExistence type="predicted"/>
<sequence length="238" mass="26967">MAIASIDVTLGALKSKDEVLTVLEIPRQIFTSCGYLNRLPKCDNVVADILLSDGRQPEAVQLYEKCVRSFRGEIQDFFACMLKLGDIVLWEDVREHLRRQLGTLSSRGYIPARRRRSNIRCAEAALEEFTRMNIYRGKAECFVRLGELALKSGQNTIAKEHFSEGRRMFLESGMTTEAEQIDSPEAEYIFRVVVCCQLSVHKFKVELATHVSDRTTGNARPLHRIRKPGAKKDETGGE</sequence>
<protein>
    <submittedName>
        <fullName evidence="2">Uncharacterized protein</fullName>
    </submittedName>
</protein>
<name>A0AAD7MT14_9AGAR</name>
<feature type="region of interest" description="Disordered" evidence="1">
    <location>
        <begin position="216"/>
        <end position="238"/>
    </location>
</feature>
<gene>
    <name evidence="2" type="ORF">DFH07DRAFT_781522</name>
</gene>